<dbReference type="RefSeq" id="WP_250828288.1">
    <property type="nucleotide sequence ID" value="NZ_JAMOIL010000026.1"/>
</dbReference>
<evidence type="ECO:0000256" key="2">
    <source>
        <dbReference type="ARBA" id="ARBA00022679"/>
    </source>
</evidence>
<name>A0A9X2DA49_9ACTN</name>
<dbReference type="Pfam" id="PF02146">
    <property type="entry name" value="SIR2"/>
    <property type="match status" value="1"/>
</dbReference>
<reference evidence="6" key="1">
    <citation type="submission" date="2022-05" db="EMBL/GenBank/DDBJ databases">
        <authorList>
            <person name="Tuo L."/>
        </authorList>
    </citation>
    <scope>NUCLEOTIDE SEQUENCE</scope>
    <source>
        <strain evidence="6">BSK12Z-4</strain>
    </source>
</reference>
<keyword evidence="4" id="KW-0862">Zinc</keyword>
<dbReference type="InterPro" id="IPR026590">
    <property type="entry name" value="Ssirtuin_cat_dom"/>
</dbReference>
<feature type="binding site" evidence="4">
    <location>
        <position position="165"/>
    </location>
    <ligand>
        <name>Zn(2+)</name>
        <dbReference type="ChEBI" id="CHEBI:29105"/>
    </ligand>
</feature>
<feature type="binding site" evidence="4">
    <location>
        <position position="213"/>
    </location>
    <ligand>
        <name>Zn(2+)</name>
        <dbReference type="ChEBI" id="CHEBI:29105"/>
    </ligand>
</feature>
<evidence type="ECO:0000313" key="6">
    <source>
        <dbReference type="EMBL" id="MCM0621976.1"/>
    </source>
</evidence>
<feature type="domain" description="Deacetylase sirtuin-type" evidence="5">
    <location>
        <begin position="37"/>
        <end position="313"/>
    </location>
</feature>
<dbReference type="AlphaFoldDB" id="A0A9X2DA49"/>
<keyword evidence="2" id="KW-0808">Transferase</keyword>
<organism evidence="6 7">
    <name type="scientific">Nocardioides bruguierae</name>
    <dbReference type="NCBI Taxonomy" id="2945102"/>
    <lineage>
        <taxon>Bacteria</taxon>
        <taxon>Bacillati</taxon>
        <taxon>Actinomycetota</taxon>
        <taxon>Actinomycetes</taxon>
        <taxon>Propionibacteriales</taxon>
        <taxon>Nocardioidaceae</taxon>
        <taxon>Nocardioides</taxon>
    </lineage>
</organism>
<dbReference type="EC" id="2.3.1.286" evidence="1"/>
<dbReference type="PANTHER" id="PTHR11085">
    <property type="entry name" value="NAD-DEPENDENT PROTEIN DEACYLASE SIRTUIN-5, MITOCHONDRIAL-RELATED"/>
    <property type="match status" value="1"/>
</dbReference>
<keyword evidence="7" id="KW-1185">Reference proteome</keyword>
<dbReference type="GO" id="GO:0070403">
    <property type="term" value="F:NAD+ binding"/>
    <property type="evidence" value="ECO:0007669"/>
    <property type="project" value="InterPro"/>
</dbReference>
<evidence type="ECO:0000256" key="4">
    <source>
        <dbReference type="PROSITE-ProRule" id="PRU00236"/>
    </source>
</evidence>
<accession>A0A9X2DA49</accession>
<evidence type="ECO:0000313" key="7">
    <source>
        <dbReference type="Proteomes" id="UP001139485"/>
    </source>
</evidence>
<feature type="active site" description="Proton acceptor" evidence="4">
    <location>
        <position position="154"/>
    </location>
</feature>
<dbReference type="EMBL" id="JAMOIL010000026">
    <property type="protein sequence ID" value="MCM0621976.1"/>
    <property type="molecule type" value="Genomic_DNA"/>
</dbReference>
<dbReference type="InterPro" id="IPR050134">
    <property type="entry name" value="NAD-dep_sirtuin_deacylases"/>
</dbReference>
<evidence type="ECO:0000256" key="3">
    <source>
        <dbReference type="ARBA" id="ARBA00023027"/>
    </source>
</evidence>
<dbReference type="Gene3D" id="3.30.1600.10">
    <property type="entry name" value="SIR2/SIRT2 'Small Domain"/>
    <property type="match status" value="1"/>
</dbReference>
<gene>
    <name evidence="6" type="ORF">M8330_16925</name>
</gene>
<feature type="binding site" evidence="4">
    <location>
        <position position="216"/>
    </location>
    <ligand>
        <name>Zn(2+)</name>
        <dbReference type="ChEBI" id="CHEBI:29105"/>
    </ligand>
</feature>
<proteinExistence type="predicted"/>
<comment type="caution">
    <text evidence="6">The sequence shown here is derived from an EMBL/GenBank/DDBJ whole genome shotgun (WGS) entry which is preliminary data.</text>
</comment>
<protein>
    <recommendedName>
        <fullName evidence="1">protein acetyllysine N-acetyltransferase</fullName>
        <ecNumber evidence="1">2.3.1.286</ecNumber>
    </recommendedName>
</protein>
<dbReference type="PROSITE" id="PS50305">
    <property type="entry name" value="SIRTUIN"/>
    <property type="match status" value="1"/>
</dbReference>
<sequence>MTEASPGAAAPPVRVPSVSPALVAVPTRAVAPAGWEPEPAWSAPVQVQRAADLLVGRHLVVLTGAGLSTDSGIPDYRGPGARPRSPMTFAEFVSGPVARRRYWARSHVGWGRMRQADPNAGHRAVARLGADLVITQNVDGLHERAGTDPLVALHGRISEVVCLSCRTLTSRADLHERLTALNPGYFEAHADAAVNPDGDVELDDTDGFVVPDCEVCGGILKPHVVFFGENVEAPVVARCFAAVDALSPADGAVLVAGSSLAVMSGLRFVRRAARAGVPVVIVNRGWTRGDALADVRVQGGVADVLTTVADARR</sequence>
<dbReference type="InterPro" id="IPR029035">
    <property type="entry name" value="DHS-like_NAD/FAD-binding_dom"/>
</dbReference>
<dbReference type="InterPro" id="IPR003000">
    <property type="entry name" value="Sirtuin"/>
</dbReference>
<dbReference type="SUPFAM" id="SSF52467">
    <property type="entry name" value="DHS-like NAD/FAD-binding domain"/>
    <property type="match status" value="1"/>
</dbReference>
<dbReference type="GO" id="GO:0046872">
    <property type="term" value="F:metal ion binding"/>
    <property type="evidence" value="ECO:0007669"/>
    <property type="project" value="UniProtKB-KW"/>
</dbReference>
<evidence type="ECO:0000259" key="5">
    <source>
        <dbReference type="PROSITE" id="PS50305"/>
    </source>
</evidence>
<dbReference type="Proteomes" id="UP001139485">
    <property type="component" value="Unassembled WGS sequence"/>
</dbReference>
<dbReference type="PANTHER" id="PTHR11085:SF10">
    <property type="entry name" value="NAD-DEPENDENT PROTEIN DEACYLASE SIRTUIN-5, MITOCHONDRIAL-RELATED"/>
    <property type="match status" value="1"/>
</dbReference>
<dbReference type="InterPro" id="IPR026591">
    <property type="entry name" value="Sirtuin_cat_small_dom_sf"/>
</dbReference>
<feature type="binding site" evidence="4">
    <location>
        <position position="162"/>
    </location>
    <ligand>
        <name>Zn(2+)</name>
        <dbReference type="ChEBI" id="CHEBI:29105"/>
    </ligand>
</feature>
<keyword evidence="3" id="KW-0520">NAD</keyword>
<evidence type="ECO:0000256" key="1">
    <source>
        <dbReference type="ARBA" id="ARBA00012928"/>
    </source>
</evidence>
<dbReference type="GO" id="GO:0017136">
    <property type="term" value="F:histone deacetylase activity, NAD-dependent"/>
    <property type="evidence" value="ECO:0007669"/>
    <property type="project" value="TreeGrafter"/>
</dbReference>
<keyword evidence="4" id="KW-0479">Metal-binding</keyword>
<dbReference type="Gene3D" id="3.40.50.1220">
    <property type="entry name" value="TPP-binding domain"/>
    <property type="match status" value="1"/>
</dbReference>